<dbReference type="Proteomes" id="UP000220840">
    <property type="component" value="Unassembled WGS sequence"/>
</dbReference>
<dbReference type="STRING" id="137838.GCA_001458595_04064"/>
<keyword evidence="5" id="KW-1185">Reference proteome</keyword>
<feature type="signal peptide" evidence="3">
    <location>
        <begin position="1"/>
        <end position="29"/>
    </location>
</feature>
<evidence type="ECO:0000256" key="2">
    <source>
        <dbReference type="PROSITE-ProRule" id="PRU00591"/>
    </source>
</evidence>
<proteinExistence type="predicted"/>
<evidence type="ECO:0000256" key="1">
    <source>
        <dbReference type="ARBA" id="ARBA00022737"/>
    </source>
</evidence>
<evidence type="ECO:0000256" key="3">
    <source>
        <dbReference type="SAM" id="SignalP"/>
    </source>
</evidence>
<feature type="repeat" description="Cell wall-binding" evidence="2">
    <location>
        <begin position="483"/>
        <end position="502"/>
    </location>
</feature>
<feature type="repeat" description="Cell wall-binding" evidence="2">
    <location>
        <begin position="503"/>
        <end position="522"/>
    </location>
</feature>
<protein>
    <submittedName>
        <fullName evidence="4">Cell wall-binding protein</fullName>
    </submittedName>
</protein>
<dbReference type="AlphaFoldDB" id="A0A2A7MM02"/>
<organism evidence="4 5">
    <name type="scientific">Clostridium neonatale</name>
    <dbReference type="NCBI Taxonomy" id="137838"/>
    <lineage>
        <taxon>Bacteria</taxon>
        <taxon>Bacillati</taxon>
        <taxon>Bacillota</taxon>
        <taxon>Clostridia</taxon>
        <taxon>Eubacteriales</taxon>
        <taxon>Clostridiaceae</taxon>
        <taxon>Clostridium</taxon>
    </lineage>
</organism>
<keyword evidence="3" id="KW-0732">Signal</keyword>
<sequence>MIKRLNKVTSLLVAAAAVSSLVPATGVMAADYKRVESKDGIIYEAVAYKDGNFYIDGNLKDGETDGAYVLSNGKYTEIDDVDTGADVKVYGDRYLNVDNGDYFLDLSTGKVTDEDLESDAKDDVALALRKAIRNNADDRYSDHAKLDADSISELKGNKFAETWYETSYNLADKEDAISRVYTDVKGNYIDADYNLGKLKLEVGADTTAESVTLTNTEDTEKLKKSDAKVGAEVKSAEVVAQDASYIYRIATIQLTSTSDVVFNTVNGVEVNSDNTITVIQKISKAQASGDVDGAKYAKTVTTYALEADQVKLFEDAEGVSAFGNKVVVYDVTGETVTAQTIEFKTTKGNYIVETNDADELENISAYDVDANGNLWVLKSGFVYKFNNDEEFVKAYKVDGAMEKLNVYDADNMVVWNEDDEVYSIISGKSATDEDDADETVKAGWVQNADGTWSYFNNDGSQVKGQWLNLGGVWYYIKADGIMATGWYKDNGTWYYLQSNGAMKTGWLNDNGTWYYLQSNGAMKTGWLNDNGTWYYLQSNGAMKTGWLNDNGTWYYLQSNGAMKTGWLNDNGTWYYLQSNGAMAKNTTIDGYRLGSNGAWIR</sequence>
<feature type="repeat" description="Cell wall-binding" evidence="2">
    <location>
        <begin position="441"/>
        <end position="461"/>
    </location>
</feature>
<dbReference type="EMBL" id="PDCJ01000001">
    <property type="protein sequence ID" value="PEG32543.1"/>
    <property type="molecule type" value="Genomic_DNA"/>
</dbReference>
<reference evidence="4 5" key="1">
    <citation type="submission" date="2017-10" db="EMBL/GenBank/DDBJ databases">
        <title>Effective Description of Clostridium neonatale sp. nov. linked to necrotizing enterocolitis in neonates and a clarification of species assignable to the genus Clostridium (Prazmowski 1880) emend. Lawson and Rainey 2016.</title>
        <authorList>
            <person name="Bernard K."/>
            <person name="Burdz T."/>
            <person name="Wiebe D."/>
            <person name="Balcewich B."/>
            <person name="Alfa M."/>
            <person name="Bernier A.-M."/>
        </authorList>
    </citation>
    <scope>NUCLEOTIDE SEQUENCE [LARGE SCALE GENOMIC DNA]</scope>
    <source>
        <strain evidence="4 5">LCDC99A005</strain>
    </source>
</reference>
<keyword evidence="1" id="KW-0677">Repeat</keyword>
<dbReference type="InterPro" id="IPR018337">
    <property type="entry name" value="Cell_wall/Cho-bd_repeat"/>
</dbReference>
<dbReference type="Pfam" id="PF19127">
    <property type="entry name" value="Choline_bind_3"/>
    <property type="match status" value="2"/>
</dbReference>
<name>A0A2A7MM02_9CLOT</name>
<dbReference type="Gene3D" id="2.10.270.10">
    <property type="entry name" value="Cholin Binding"/>
    <property type="match status" value="2"/>
</dbReference>
<feature type="repeat" description="Cell wall-binding" evidence="2">
    <location>
        <begin position="523"/>
        <end position="542"/>
    </location>
</feature>
<dbReference type="SUPFAM" id="SSF69360">
    <property type="entry name" value="Cell wall binding repeat"/>
    <property type="match status" value="1"/>
</dbReference>
<feature type="repeat" description="Cell wall-binding" evidence="2">
    <location>
        <begin position="543"/>
        <end position="562"/>
    </location>
</feature>
<feature type="chain" id="PRO_5012495796" evidence="3">
    <location>
        <begin position="30"/>
        <end position="601"/>
    </location>
</feature>
<accession>A0A2A7MM02</accession>
<feature type="repeat" description="Cell wall-binding" evidence="2">
    <location>
        <begin position="563"/>
        <end position="582"/>
    </location>
</feature>
<comment type="caution">
    <text evidence="4">The sequence shown here is derived from an EMBL/GenBank/DDBJ whole genome shotgun (WGS) entry which is preliminary data.</text>
</comment>
<gene>
    <name evidence="4" type="ORF">CQ394_12870</name>
</gene>
<dbReference type="RefSeq" id="WP_058296687.1">
    <property type="nucleotide sequence ID" value="NZ_CAMRXD010000014.1"/>
</dbReference>
<evidence type="ECO:0000313" key="4">
    <source>
        <dbReference type="EMBL" id="PEG32543.1"/>
    </source>
</evidence>
<dbReference type="OrthoDB" id="1886246at2"/>
<dbReference type="PROSITE" id="PS51170">
    <property type="entry name" value="CW"/>
    <property type="match status" value="6"/>
</dbReference>
<evidence type="ECO:0000313" key="5">
    <source>
        <dbReference type="Proteomes" id="UP000220840"/>
    </source>
</evidence>
<dbReference type="Pfam" id="PF01473">
    <property type="entry name" value="Choline_bind_1"/>
    <property type="match status" value="2"/>
</dbReference>